<dbReference type="InterPro" id="IPR026888">
    <property type="entry name" value="AcetylCoA_hyd_C"/>
</dbReference>
<dbReference type="RefSeq" id="WP_379539252.1">
    <property type="nucleotide sequence ID" value="NZ_JBHSDR010000006.1"/>
</dbReference>
<dbReference type="Gene3D" id="3.40.1080.20">
    <property type="entry name" value="Acetyl-CoA hydrolase/transferase C-terminal domain"/>
    <property type="match status" value="1"/>
</dbReference>
<comment type="caution">
    <text evidence="2">The sequence shown here is derived from an EMBL/GenBank/DDBJ whole genome shotgun (WGS) entry which is preliminary data.</text>
</comment>
<sequence>MSEPRRIAPEALPAALAELLPPGGLALVSSCAAESAILADGVAAAGDALGAMTFTGIFLPGTNRRVWQAGADSRVLTFFLTPELRAAGERVTFLPLCYDDIGRELRRRRPDAALLMCSPPDADGMCSLGVQVDFLPGLWRDIGVLVAHINPEMPRVAGDPGIPFSALTAYVEQAQPLLTAPSGTPDAVAQAIAEHVAPFVPDGSTLQVGIGKIPDALPAALSHRRNLRVHSGLLGDWLLELQASGALAPGPSVLGGIAVGSTALYAALDDPAIAMQPVAVTHGAAALANVERLVTINSAIEVDLFGQAFSELVPKGLMSGPGGATDFARGARSGGGTRIVALPASAGKEGQISRIVLPGAGAGPVSLSRTEIDVVVTEHGAADLRGTDYPTRAARLIALAAPEHREALDAGWRAFAARL</sequence>
<dbReference type="PANTHER" id="PTHR21432:SF20">
    <property type="entry name" value="ACETYL-COA HYDROLASE"/>
    <property type="match status" value="1"/>
</dbReference>
<accession>A0ABV8RRN4</accession>
<dbReference type="InterPro" id="IPR037171">
    <property type="entry name" value="NagB/RpiA_transferase-like"/>
</dbReference>
<gene>
    <name evidence="2" type="ORF">ACFO0A_12045</name>
</gene>
<evidence type="ECO:0000313" key="2">
    <source>
        <dbReference type="EMBL" id="MFC4295787.1"/>
    </source>
</evidence>
<dbReference type="GO" id="GO:0016787">
    <property type="term" value="F:hydrolase activity"/>
    <property type="evidence" value="ECO:0007669"/>
    <property type="project" value="UniProtKB-KW"/>
</dbReference>
<dbReference type="PROSITE" id="PS51257">
    <property type="entry name" value="PROKAR_LIPOPROTEIN"/>
    <property type="match status" value="1"/>
</dbReference>
<dbReference type="SUPFAM" id="SSF100950">
    <property type="entry name" value="NagB/RpiA/CoA transferase-like"/>
    <property type="match status" value="2"/>
</dbReference>
<dbReference type="Gene3D" id="3.40.1080.10">
    <property type="entry name" value="Glutaconate Coenzyme A-transferase"/>
    <property type="match status" value="1"/>
</dbReference>
<dbReference type="InterPro" id="IPR038460">
    <property type="entry name" value="AcetylCoA_hyd_C_sf"/>
</dbReference>
<evidence type="ECO:0000313" key="3">
    <source>
        <dbReference type="Proteomes" id="UP001595828"/>
    </source>
</evidence>
<name>A0ABV8RRN4_9SPHN</name>
<dbReference type="EMBL" id="JBHSDR010000006">
    <property type="protein sequence ID" value="MFC4295787.1"/>
    <property type="molecule type" value="Genomic_DNA"/>
</dbReference>
<reference evidence="3" key="1">
    <citation type="journal article" date="2019" name="Int. J. Syst. Evol. Microbiol.">
        <title>The Global Catalogue of Microorganisms (GCM) 10K type strain sequencing project: providing services to taxonomists for standard genome sequencing and annotation.</title>
        <authorList>
            <consortium name="The Broad Institute Genomics Platform"/>
            <consortium name="The Broad Institute Genome Sequencing Center for Infectious Disease"/>
            <person name="Wu L."/>
            <person name="Ma J."/>
        </authorList>
    </citation>
    <scope>NUCLEOTIDE SEQUENCE [LARGE SCALE GENOMIC DNA]</scope>
    <source>
        <strain evidence="3">CGMCC 1.12989</strain>
    </source>
</reference>
<dbReference type="Proteomes" id="UP001595828">
    <property type="component" value="Unassembled WGS sequence"/>
</dbReference>
<evidence type="ECO:0000259" key="1">
    <source>
        <dbReference type="Pfam" id="PF13336"/>
    </source>
</evidence>
<proteinExistence type="predicted"/>
<dbReference type="InterPro" id="IPR046433">
    <property type="entry name" value="ActCoA_hydro"/>
</dbReference>
<keyword evidence="2" id="KW-0378">Hydrolase</keyword>
<dbReference type="Pfam" id="PF13336">
    <property type="entry name" value="AcetylCoA_hyd_C"/>
    <property type="match status" value="1"/>
</dbReference>
<organism evidence="2 3">
    <name type="scientific">Novosphingobium tardum</name>
    <dbReference type="NCBI Taxonomy" id="1538021"/>
    <lineage>
        <taxon>Bacteria</taxon>
        <taxon>Pseudomonadati</taxon>
        <taxon>Pseudomonadota</taxon>
        <taxon>Alphaproteobacteria</taxon>
        <taxon>Sphingomonadales</taxon>
        <taxon>Sphingomonadaceae</taxon>
        <taxon>Novosphingobium</taxon>
    </lineage>
</organism>
<dbReference type="Gene3D" id="3.30.750.70">
    <property type="entry name" value="4-hydroxybutyrate coenzyme like domains"/>
    <property type="match status" value="1"/>
</dbReference>
<dbReference type="PANTHER" id="PTHR21432">
    <property type="entry name" value="ACETYL-COA HYDROLASE-RELATED"/>
    <property type="match status" value="1"/>
</dbReference>
<feature type="domain" description="Acetyl-CoA hydrolase/transferase C-terminal" evidence="1">
    <location>
        <begin position="260"/>
        <end position="409"/>
    </location>
</feature>
<keyword evidence="3" id="KW-1185">Reference proteome</keyword>
<protein>
    <submittedName>
        <fullName evidence="2">Acetyl-CoA hydrolase/transferase family protein</fullName>
    </submittedName>
</protein>